<proteinExistence type="predicted"/>
<accession>A0A0B1SGG8</accession>
<reference evidence="1 2" key="1">
    <citation type="submission" date="2014-03" db="EMBL/GenBank/DDBJ databases">
        <title>Draft genome of the hookworm Oesophagostomum dentatum.</title>
        <authorList>
            <person name="Mitreva M."/>
        </authorList>
    </citation>
    <scope>NUCLEOTIDE SEQUENCE [LARGE SCALE GENOMIC DNA]</scope>
    <source>
        <strain evidence="1 2">OD-Hann</strain>
    </source>
</reference>
<keyword evidence="2" id="KW-1185">Reference proteome</keyword>
<sequence>MKKDTLRQISRLTEELEAEFGLMGSMLRCGWRQTHFAAQLKKYIRQFSFKCVRLQNSACFDNLPSSLFDLLIRLYFLNPL</sequence>
<dbReference type="EMBL" id="KN580663">
    <property type="protein sequence ID" value="KHJ82290.1"/>
    <property type="molecule type" value="Genomic_DNA"/>
</dbReference>
<dbReference type="OrthoDB" id="10252832at2759"/>
<organism evidence="1 2">
    <name type="scientific">Oesophagostomum dentatum</name>
    <name type="common">Nodular worm</name>
    <dbReference type="NCBI Taxonomy" id="61180"/>
    <lineage>
        <taxon>Eukaryota</taxon>
        <taxon>Metazoa</taxon>
        <taxon>Ecdysozoa</taxon>
        <taxon>Nematoda</taxon>
        <taxon>Chromadorea</taxon>
        <taxon>Rhabditida</taxon>
        <taxon>Rhabditina</taxon>
        <taxon>Rhabditomorpha</taxon>
        <taxon>Strongyloidea</taxon>
        <taxon>Strongylidae</taxon>
        <taxon>Oesophagostomum</taxon>
    </lineage>
</organism>
<dbReference type="AlphaFoldDB" id="A0A0B1SGG8"/>
<evidence type="ECO:0000313" key="1">
    <source>
        <dbReference type="EMBL" id="KHJ82290.1"/>
    </source>
</evidence>
<name>A0A0B1SGG8_OESDE</name>
<evidence type="ECO:0000313" key="2">
    <source>
        <dbReference type="Proteomes" id="UP000053660"/>
    </source>
</evidence>
<dbReference type="Proteomes" id="UP000053660">
    <property type="component" value="Unassembled WGS sequence"/>
</dbReference>
<gene>
    <name evidence="1" type="ORF">OESDEN_18018</name>
</gene>
<protein>
    <submittedName>
        <fullName evidence="1">Uncharacterized protein</fullName>
    </submittedName>
</protein>